<organism evidence="1 2">
    <name type="scientific">Methylocucumis oryzae</name>
    <dbReference type="NCBI Taxonomy" id="1632867"/>
    <lineage>
        <taxon>Bacteria</taxon>
        <taxon>Pseudomonadati</taxon>
        <taxon>Pseudomonadota</taxon>
        <taxon>Gammaproteobacteria</taxon>
        <taxon>Methylococcales</taxon>
        <taxon>Methylococcaceae</taxon>
        <taxon>Methylocucumis</taxon>
    </lineage>
</organism>
<reference evidence="2" key="1">
    <citation type="submission" date="2015-03" db="EMBL/GenBank/DDBJ databases">
        <title>Draft genome sequence of a novel methanotroph (Sn10-6) isolated from flooded ricefield rhizosphere in India.</title>
        <authorList>
            <person name="Pandit P.S."/>
            <person name="Pore S.D."/>
            <person name="Arora P."/>
            <person name="Kapse N.G."/>
            <person name="Dhakephalkar P.K."/>
            <person name="Rahalkar M.C."/>
        </authorList>
    </citation>
    <scope>NUCLEOTIDE SEQUENCE [LARGE SCALE GENOMIC DNA]</scope>
    <source>
        <strain evidence="2">Sn10-6</strain>
    </source>
</reference>
<reference evidence="1 2" key="2">
    <citation type="journal article" date="2016" name="Microb. Ecol.">
        <title>Genome Characteristics of a Novel Type I Methanotroph (Sn10-6) Isolated from a Flooded Indian Rice Field.</title>
        <authorList>
            <person name="Rahalkar M.C."/>
            <person name="Pandit P.S."/>
            <person name="Dhakephalkar P.K."/>
            <person name="Pore S."/>
            <person name="Arora P."/>
            <person name="Kapse N."/>
        </authorList>
    </citation>
    <scope>NUCLEOTIDE SEQUENCE [LARGE SCALE GENOMIC DNA]</scope>
    <source>
        <strain evidence="1 2">Sn10-6</strain>
    </source>
</reference>
<proteinExistence type="predicted"/>
<dbReference type="AlphaFoldDB" id="A0A0F3IND4"/>
<evidence type="ECO:0000313" key="1">
    <source>
        <dbReference type="EMBL" id="KJV08068.1"/>
    </source>
</evidence>
<accession>A0A0F3IND4</accession>
<name>A0A0F3IND4_9GAMM</name>
<dbReference type="EMBL" id="LAJX01000004">
    <property type="protein sequence ID" value="KJV08068.1"/>
    <property type="molecule type" value="Genomic_DNA"/>
</dbReference>
<dbReference type="RefSeq" id="WP_045777707.1">
    <property type="nucleotide sequence ID" value="NZ_LAJX01000004.1"/>
</dbReference>
<evidence type="ECO:0000313" key="2">
    <source>
        <dbReference type="Proteomes" id="UP000033684"/>
    </source>
</evidence>
<dbReference type="Proteomes" id="UP000033684">
    <property type="component" value="Unassembled WGS sequence"/>
</dbReference>
<gene>
    <name evidence="1" type="ORF">VZ94_00475</name>
</gene>
<keyword evidence="2" id="KW-1185">Reference proteome</keyword>
<sequence length="81" mass="9250">METNEKIIAEIIPQLKPGDMIVLRNASLLNRQQFDTLMDSFRAAIQPRNISPITIIPLPSGIDIELLNPEEMKKHGWIKDK</sequence>
<comment type="caution">
    <text evidence="1">The sequence shown here is derived from an EMBL/GenBank/DDBJ whole genome shotgun (WGS) entry which is preliminary data.</text>
</comment>
<protein>
    <submittedName>
        <fullName evidence="1">Uncharacterized protein</fullName>
    </submittedName>
</protein>